<accession>A0A2T0M3Y3</accession>
<protein>
    <submittedName>
        <fullName evidence="4">Acyl carrier protein</fullName>
    </submittedName>
</protein>
<organism evidence="4 5">
    <name type="scientific">Prauserella shujinwangii</name>
    <dbReference type="NCBI Taxonomy" id="1453103"/>
    <lineage>
        <taxon>Bacteria</taxon>
        <taxon>Bacillati</taxon>
        <taxon>Actinomycetota</taxon>
        <taxon>Actinomycetes</taxon>
        <taxon>Pseudonocardiales</taxon>
        <taxon>Pseudonocardiaceae</taxon>
        <taxon>Prauserella</taxon>
    </lineage>
</organism>
<sequence length="79" mass="8469">MVSDVSGELTEILTTNFDVDSADIDPERTLDELGVDSVATIELVDILKERFGIAVDEDELTNKSTVGQVISAVTAKRSA</sequence>
<comment type="caution">
    <text evidence="4">The sequence shown here is derived from an EMBL/GenBank/DDBJ whole genome shotgun (WGS) entry which is preliminary data.</text>
</comment>
<dbReference type="AlphaFoldDB" id="A0A2T0M3Y3"/>
<evidence type="ECO:0000259" key="3">
    <source>
        <dbReference type="PROSITE" id="PS50075"/>
    </source>
</evidence>
<keyword evidence="1" id="KW-0596">Phosphopantetheine</keyword>
<evidence type="ECO:0000313" key="4">
    <source>
        <dbReference type="EMBL" id="PRX51465.1"/>
    </source>
</evidence>
<feature type="domain" description="Carrier" evidence="3">
    <location>
        <begin position="3"/>
        <end position="77"/>
    </location>
</feature>
<keyword evidence="2" id="KW-0597">Phosphoprotein</keyword>
<dbReference type="Gene3D" id="1.10.1200.10">
    <property type="entry name" value="ACP-like"/>
    <property type="match status" value="1"/>
</dbReference>
<dbReference type="RefSeq" id="WP_181193155.1">
    <property type="nucleotide sequence ID" value="NZ_PVNH01000001.1"/>
</dbReference>
<evidence type="ECO:0000313" key="5">
    <source>
        <dbReference type="Proteomes" id="UP000238362"/>
    </source>
</evidence>
<reference evidence="4 5" key="1">
    <citation type="submission" date="2018-03" db="EMBL/GenBank/DDBJ databases">
        <title>Genomic Encyclopedia of Type Strains, Phase III (KMG-III): the genomes of soil and plant-associated and newly described type strains.</title>
        <authorList>
            <person name="Whitman W."/>
        </authorList>
    </citation>
    <scope>NUCLEOTIDE SEQUENCE [LARGE SCALE GENOMIC DNA]</scope>
    <source>
        <strain evidence="4 5">CGMCC 4.7125</strain>
    </source>
</reference>
<dbReference type="Proteomes" id="UP000238362">
    <property type="component" value="Unassembled WGS sequence"/>
</dbReference>
<dbReference type="EMBL" id="PVNH01000001">
    <property type="protein sequence ID" value="PRX51465.1"/>
    <property type="molecule type" value="Genomic_DNA"/>
</dbReference>
<dbReference type="InterPro" id="IPR009081">
    <property type="entry name" value="PP-bd_ACP"/>
</dbReference>
<evidence type="ECO:0000256" key="2">
    <source>
        <dbReference type="ARBA" id="ARBA00022553"/>
    </source>
</evidence>
<dbReference type="InterPro" id="IPR006162">
    <property type="entry name" value="Ppantetheine_attach_site"/>
</dbReference>
<dbReference type="PROSITE" id="PS00012">
    <property type="entry name" value="PHOSPHOPANTETHEINE"/>
    <property type="match status" value="1"/>
</dbReference>
<name>A0A2T0M3Y3_9PSEU</name>
<dbReference type="PROSITE" id="PS50075">
    <property type="entry name" value="CARRIER"/>
    <property type="match status" value="1"/>
</dbReference>
<gene>
    <name evidence="4" type="ORF">B0I33_101619</name>
</gene>
<dbReference type="SUPFAM" id="SSF47336">
    <property type="entry name" value="ACP-like"/>
    <property type="match status" value="1"/>
</dbReference>
<evidence type="ECO:0000256" key="1">
    <source>
        <dbReference type="ARBA" id="ARBA00022450"/>
    </source>
</evidence>
<dbReference type="InterPro" id="IPR036736">
    <property type="entry name" value="ACP-like_sf"/>
</dbReference>
<dbReference type="Pfam" id="PF00550">
    <property type="entry name" value="PP-binding"/>
    <property type="match status" value="1"/>
</dbReference>
<proteinExistence type="predicted"/>
<keyword evidence="5" id="KW-1185">Reference proteome</keyword>